<dbReference type="FunFam" id="3.40.50.920:FF:000001">
    <property type="entry name" value="Pyruvate dehydrogenase E1 beta subunit"/>
    <property type="match status" value="1"/>
</dbReference>
<dbReference type="PANTHER" id="PTHR43257:SF2">
    <property type="entry name" value="PYRUVATE DEHYDROGENASE E1 COMPONENT SUBUNIT BETA"/>
    <property type="match status" value="1"/>
</dbReference>
<evidence type="ECO:0000256" key="2">
    <source>
        <dbReference type="ARBA" id="ARBA00023002"/>
    </source>
</evidence>
<evidence type="ECO:0000313" key="7">
    <source>
        <dbReference type="Proteomes" id="UP001378188"/>
    </source>
</evidence>
<dbReference type="SUPFAM" id="SSF52922">
    <property type="entry name" value="TK C-terminal domain-like"/>
    <property type="match status" value="1"/>
</dbReference>
<dbReference type="AlphaFoldDB" id="A0AAW9RKQ8"/>
<dbReference type="Proteomes" id="UP001378188">
    <property type="component" value="Unassembled WGS sequence"/>
</dbReference>
<dbReference type="Gene3D" id="3.40.50.970">
    <property type="match status" value="1"/>
</dbReference>
<keyword evidence="3" id="KW-0786">Thiamine pyrophosphate</keyword>
<name>A0AAW9RKQ8_9HYPH</name>
<proteinExistence type="predicted"/>
<reference evidence="6 7" key="1">
    <citation type="submission" date="2024-02" db="EMBL/GenBank/DDBJ databases">
        <title>Genome analysis and characterization of Microbaculum marinisediminis sp. nov., isolated from marine sediment.</title>
        <authorList>
            <person name="Du Z.-J."/>
            <person name="Ye Y.-Q."/>
            <person name="Zhang Z.-R."/>
            <person name="Yuan S.-M."/>
            <person name="Zhang X.-Y."/>
        </authorList>
    </citation>
    <scope>NUCLEOTIDE SEQUENCE [LARGE SCALE GENOMIC DNA]</scope>
    <source>
        <strain evidence="6 7">SDUM1044001</strain>
    </source>
</reference>
<accession>A0AAW9RKQ8</accession>
<evidence type="ECO:0000259" key="5">
    <source>
        <dbReference type="SMART" id="SM00861"/>
    </source>
</evidence>
<dbReference type="RefSeq" id="WP_340330228.1">
    <property type="nucleotide sequence ID" value="NZ_JAZHOF010000005.1"/>
</dbReference>
<dbReference type="Gene3D" id="3.40.50.920">
    <property type="match status" value="1"/>
</dbReference>
<evidence type="ECO:0000256" key="3">
    <source>
        <dbReference type="ARBA" id="ARBA00023052"/>
    </source>
</evidence>
<dbReference type="CDD" id="cd07036">
    <property type="entry name" value="TPP_PYR_E1-PDHc-beta_like"/>
    <property type="match status" value="1"/>
</dbReference>
<comment type="caution">
    <text evidence="6">The sequence shown here is derived from an EMBL/GenBank/DDBJ whole genome shotgun (WGS) entry which is preliminary data.</text>
</comment>
<gene>
    <name evidence="6" type="ORF">V3328_13655</name>
</gene>
<keyword evidence="2 6" id="KW-0560">Oxidoreductase</keyword>
<sequence>MADDHRSAGWFDTDDAPPVGPIAGDTTYLEAIRAALEDELAEDDRVVLIGEDIGVMGGAFRVTEGLWQRFGDDRVIDTPISEIAITGSCIGMAISGMRPIAEFQFADFISCAYDQLVNEAAKLYFRFGCPVPIVMRAPAGGGVGAGPFHSQSPEAVFAHCPGLKVVCPGSVQDAYDLLRLAVADPNPVLYFEHKALYRALRGPLRRGRPDGALETARIVRPGTDLTLVSYSATLSKALEAAQRLEAEDVSVEVVDLRCVSPIDFPTIAESVRRTTRCIVAHEDTRTLGIGAEIASWLAEHCFYDLDAPVMRVTSPDTPIPAAKSLEQAFLPSAEKIAAAVRECIVQ</sequence>
<protein>
    <submittedName>
        <fullName evidence="6">Alpha-ketoacid dehydrogenase subunit beta</fullName>
        <ecNumber evidence="6">1.2.4.-</ecNumber>
    </submittedName>
</protein>
<dbReference type="FunFam" id="3.40.50.970:FF:000001">
    <property type="entry name" value="Pyruvate dehydrogenase E1 beta subunit"/>
    <property type="match status" value="1"/>
</dbReference>
<dbReference type="GO" id="GO:0016491">
    <property type="term" value="F:oxidoreductase activity"/>
    <property type="evidence" value="ECO:0007669"/>
    <property type="project" value="UniProtKB-KW"/>
</dbReference>
<dbReference type="InterPro" id="IPR009014">
    <property type="entry name" value="Transketo_C/PFOR_II"/>
</dbReference>
<dbReference type="Pfam" id="PF02779">
    <property type="entry name" value="Transket_pyr"/>
    <property type="match status" value="1"/>
</dbReference>
<feature type="domain" description="Transketolase-like pyrimidine-binding" evidence="5">
    <location>
        <begin position="26"/>
        <end position="199"/>
    </location>
</feature>
<dbReference type="InterPro" id="IPR005475">
    <property type="entry name" value="Transketolase-like_Pyr-bd"/>
</dbReference>
<dbReference type="SMART" id="SM00861">
    <property type="entry name" value="Transket_pyr"/>
    <property type="match status" value="1"/>
</dbReference>
<evidence type="ECO:0000256" key="1">
    <source>
        <dbReference type="ARBA" id="ARBA00001964"/>
    </source>
</evidence>
<feature type="region of interest" description="Disordered" evidence="4">
    <location>
        <begin position="1"/>
        <end position="21"/>
    </location>
</feature>
<keyword evidence="7" id="KW-1185">Reference proteome</keyword>
<dbReference type="SUPFAM" id="SSF52518">
    <property type="entry name" value="Thiamin diphosphate-binding fold (THDP-binding)"/>
    <property type="match status" value="1"/>
</dbReference>
<dbReference type="EC" id="1.2.4.-" evidence="6"/>
<organism evidence="6 7">
    <name type="scientific">Microbaculum marinum</name>
    <dbReference type="NCBI Taxonomy" id="1764581"/>
    <lineage>
        <taxon>Bacteria</taxon>
        <taxon>Pseudomonadati</taxon>
        <taxon>Pseudomonadota</taxon>
        <taxon>Alphaproteobacteria</taxon>
        <taxon>Hyphomicrobiales</taxon>
        <taxon>Tepidamorphaceae</taxon>
        <taxon>Microbaculum</taxon>
    </lineage>
</organism>
<dbReference type="PANTHER" id="PTHR43257">
    <property type="entry name" value="PYRUVATE DEHYDROGENASE E1 COMPONENT BETA SUBUNIT"/>
    <property type="match status" value="1"/>
</dbReference>
<dbReference type="Pfam" id="PF02780">
    <property type="entry name" value="Transketolase_C"/>
    <property type="match status" value="1"/>
</dbReference>
<dbReference type="EMBL" id="JAZHOF010000005">
    <property type="protein sequence ID" value="MEJ8572530.1"/>
    <property type="molecule type" value="Genomic_DNA"/>
</dbReference>
<comment type="cofactor">
    <cofactor evidence="1">
        <name>thiamine diphosphate</name>
        <dbReference type="ChEBI" id="CHEBI:58937"/>
    </cofactor>
</comment>
<dbReference type="InterPro" id="IPR033248">
    <property type="entry name" value="Transketolase_C"/>
</dbReference>
<evidence type="ECO:0000256" key="4">
    <source>
        <dbReference type="SAM" id="MobiDB-lite"/>
    </source>
</evidence>
<dbReference type="InterPro" id="IPR029061">
    <property type="entry name" value="THDP-binding"/>
</dbReference>
<evidence type="ECO:0000313" key="6">
    <source>
        <dbReference type="EMBL" id="MEJ8572530.1"/>
    </source>
</evidence>